<evidence type="ECO:0000313" key="10">
    <source>
        <dbReference type="EMBL" id="MBP0616915.1"/>
    </source>
</evidence>
<organism evidence="10 11">
    <name type="scientific">Jiella mangrovi</name>
    <dbReference type="NCBI Taxonomy" id="2821407"/>
    <lineage>
        <taxon>Bacteria</taxon>
        <taxon>Pseudomonadati</taxon>
        <taxon>Pseudomonadota</taxon>
        <taxon>Alphaproteobacteria</taxon>
        <taxon>Hyphomicrobiales</taxon>
        <taxon>Aurantimonadaceae</taxon>
        <taxon>Jiella</taxon>
    </lineage>
</organism>
<keyword evidence="4" id="KW-1003">Cell membrane</keyword>
<dbReference type="Gene3D" id="3.40.50.300">
    <property type="entry name" value="P-loop containing nucleotide triphosphate hydrolases"/>
    <property type="match status" value="1"/>
</dbReference>
<dbReference type="InterPro" id="IPR003439">
    <property type="entry name" value="ABC_transporter-like_ATP-bd"/>
</dbReference>
<evidence type="ECO:0000256" key="5">
    <source>
        <dbReference type="ARBA" id="ARBA00022741"/>
    </source>
</evidence>
<dbReference type="InterPro" id="IPR003593">
    <property type="entry name" value="AAA+_ATPase"/>
</dbReference>
<dbReference type="GO" id="GO:0005524">
    <property type="term" value="F:ATP binding"/>
    <property type="evidence" value="ECO:0007669"/>
    <property type="project" value="UniProtKB-KW"/>
</dbReference>
<evidence type="ECO:0000256" key="1">
    <source>
        <dbReference type="ARBA" id="ARBA00004202"/>
    </source>
</evidence>
<proteinExistence type="inferred from homology"/>
<dbReference type="InterPro" id="IPR050086">
    <property type="entry name" value="MetN_ABC_transporter-like"/>
</dbReference>
<dbReference type="PIRSF" id="PIRSF039085">
    <property type="entry name" value="ABC_ATPase_HisP"/>
    <property type="match status" value="1"/>
</dbReference>
<evidence type="ECO:0000256" key="6">
    <source>
        <dbReference type="ARBA" id="ARBA00022840"/>
    </source>
</evidence>
<dbReference type="InterPro" id="IPR027417">
    <property type="entry name" value="P-loop_NTPase"/>
</dbReference>
<keyword evidence="6 10" id="KW-0067">ATP-binding</keyword>
<keyword evidence="5" id="KW-0547">Nucleotide-binding</keyword>
<gene>
    <name evidence="10" type="primary">ehuA</name>
    <name evidence="10" type="ORF">J6595_15115</name>
</gene>
<evidence type="ECO:0000313" key="11">
    <source>
        <dbReference type="Proteomes" id="UP000678276"/>
    </source>
</evidence>
<reference evidence="10 11" key="1">
    <citation type="submission" date="2021-04" db="EMBL/GenBank/DDBJ databases">
        <title>Whole genome sequence of Jiella sp. KSK16Y-1.</title>
        <authorList>
            <person name="Tuo L."/>
        </authorList>
    </citation>
    <scope>NUCLEOTIDE SEQUENCE [LARGE SCALE GENOMIC DNA]</scope>
    <source>
        <strain evidence="10 11">KSK16Y-1</strain>
    </source>
</reference>
<dbReference type="CDD" id="cd03262">
    <property type="entry name" value="ABC_HisP_GlnQ"/>
    <property type="match status" value="1"/>
</dbReference>
<dbReference type="Proteomes" id="UP000678276">
    <property type="component" value="Unassembled WGS sequence"/>
</dbReference>
<keyword evidence="8" id="KW-0472">Membrane</keyword>
<comment type="caution">
    <text evidence="10">The sequence shown here is derived from an EMBL/GenBank/DDBJ whole genome shotgun (WGS) entry which is preliminary data.</text>
</comment>
<protein>
    <submittedName>
        <fullName evidence="10">Ectoine/hydroxyectoine ABC transporter ATP-binding protein EhuA</fullName>
    </submittedName>
</protein>
<keyword evidence="11" id="KW-1185">Reference proteome</keyword>
<dbReference type="SUPFAM" id="SSF52540">
    <property type="entry name" value="P-loop containing nucleoside triphosphate hydrolases"/>
    <property type="match status" value="1"/>
</dbReference>
<keyword evidence="3" id="KW-0813">Transport</keyword>
<accession>A0ABS4BJK3</accession>
<keyword evidence="7" id="KW-0029">Amino-acid transport</keyword>
<dbReference type="PANTHER" id="PTHR43166:SF9">
    <property type="entry name" value="GLUTAMATE_ASPARTATE IMPORT ATP-BINDING PROTEIN GLTL"/>
    <property type="match status" value="1"/>
</dbReference>
<dbReference type="PROSITE" id="PS50893">
    <property type="entry name" value="ABC_TRANSPORTER_2"/>
    <property type="match status" value="1"/>
</dbReference>
<dbReference type="InterPro" id="IPR030679">
    <property type="entry name" value="ABC_ATPase_HisP-typ"/>
</dbReference>
<comment type="similarity">
    <text evidence="2">Belongs to the ABC transporter superfamily.</text>
</comment>
<dbReference type="NCBIfam" id="TIGR03005">
    <property type="entry name" value="ectoine_ehuA"/>
    <property type="match status" value="1"/>
</dbReference>
<evidence type="ECO:0000256" key="4">
    <source>
        <dbReference type="ARBA" id="ARBA00022475"/>
    </source>
</evidence>
<evidence type="ECO:0000259" key="9">
    <source>
        <dbReference type="PROSITE" id="PS50893"/>
    </source>
</evidence>
<evidence type="ECO:0000256" key="8">
    <source>
        <dbReference type="ARBA" id="ARBA00023136"/>
    </source>
</evidence>
<sequence>MIRLDAVTKRFGTLTVLDELTFDVKPGEKLALIGPSGSGKTTILRMLMTLENPSEGRITVDGDYLFHMKRGNDVVPADEKHLHEMRRKIGMVFQHFNLFPHKSVLENITLAPILTQNVSKADAEERAMSLLTKFGLAEKADAMPSQLSGGQKQRVAIARACALQPKIMLFDEVTSALDPELVEEVLNVMRLIAEETDTTMLLVTHEMNFARDFADRVLFFDSGHIIEDGPPSEIFTNPTHERTQSFLRKVLSH</sequence>
<dbReference type="InterPro" id="IPR014343">
    <property type="entry name" value="Ectoine_EhuA"/>
</dbReference>
<name>A0ABS4BJK3_9HYPH</name>
<evidence type="ECO:0000256" key="3">
    <source>
        <dbReference type="ARBA" id="ARBA00022448"/>
    </source>
</evidence>
<dbReference type="PANTHER" id="PTHR43166">
    <property type="entry name" value="AMINO ACID IMPORT ATP-BINDING PROTEIN"/>
    <property type="match status" value="1"/>
</dbReference>
<dbReference type="Pfam" id="PF00005">
    <property type="entry name" value="ABC_tran"/>
    <property type="match status" value="1"/>
</dbReference>
<evidence type="ECO:0000256" key="2">
    <source>
        <dbReference type="ARBA" id="ARBA00005417"/>
    </source>
</evidence>
<dbReference type="SMART" id="SM00382">
    <property type="entry name" value="AAA"/>
    <property type="match status" value="1"/>
</dbReference>
<dbReference type="EMBL" id="JAGJCF010000011">
    <property type="protein sequence ID" value="MBP0616915.1"/>
    <property type="molecule type" value="Genomic_DNA"/>
</dbReference>
<comment type="subcellular location">
    <subcellularLocation>
        <location evidence="1">Cell membrane</location>
        <topology evidence="1">Peripheral membrane protein</topology>
    </subcellularLocation>
</comment>
<evidence type="ECO:0000256" key="7">
    <source>
        <dbReference type="ARBA" id="ARBA00022970"/>
    </source>
</evidence>
<feature type="domain" description="ABC transporter" evidence="9">
    <location>
        <begin position="2"/>
        <end position="247"/>
    </location>
</feature>